<proteinExistence type="predicted"/>
<sequence length="112" mass="12271">MCGARSRVRSLGVMYAEQEEIEMLTKICVLKAIEAIASFVHEHHGHLTVTDVAHLTIALREQSYFECVIGVPGLYSIDVGASSQIARVRTYPGLLSNELTNSLIARILDGNT</sequence>
<evidence type="ECO:0000313" key="2">
    <source>
        <dbReference type="Proteomes" id="UP000176593"/>
    </source>
</evidence>
<dbReference type="EMBL" id="MGEQ01000010">
    <property type="protein sequence ID" value="OGL86247.1"/>
    <property type="molecule type" value="Genomic_DNA"/>
</dbReference>
<dbReference type="Proteomes" id="UP000176593">
    <property type="component" value="Unassembled WGS sequence"/>
</dbReference>
<reference evidence="1 2" key="1">
    <citation type="journal article" date="2016" name="Nat. Commun.">
        <title>Thousands of microbial genomes shed light on interconnected biogeochemical processes in an aquifer system.</title>
        <authorList>
            <person name="Anantharaman K."/>
            <person name="Brown C.T."/>
            <person name="Hug L.A."/>
            <person name="Sharon I."/>
            <person name="Castelle C.J."/>
            <person name="Probst A.J."/>
            <person name="Thomas B.C."/>
            <person name="Singh A."/>
            <person name="Wilkins M.J."/>
            <person name="Karaoz U."/>
            <person name="Brodie E.L."/>
            <person name="Williams K.H."/>
            <person name="Hubbard S.S."/>
            <person name="Banfield J.F."/>
        </authorList>
    </citation>
    <scope>NUCLEOTIDE SEQUENCE [LARGE SCALE GENOMIC DNA]</scope>
</reference>
<dbReference type="AlphaFoldDB" id="A0A1F7V832"/>
<evidence type="ECO:0000313" key="1">
    <source>
        <dbReference type="EMBL" id="OGL86247.1"/>
    </source>
</evidence>
<gene>
    <name evidence="1" type="ORF">A3I41_01645</name>
</gene>
<protein>
    <submittedName>
        <fullName evidence="1">Uncharacterized protein</fullName>
    </submittedName>
</protein>
<comment type="caution">
    <text evidence="1">The sequence shown here is derived from an EMBL/GenBank/DDBJ whole genome shotgun (WGS) entry which is preliminary data.</text>
</comment>
<organism evidence="1 2">
    <name type="scientific">Candidatus Uhrbacteria bacterium RIFCSPLOWO2_02_FULL_48_18</name>
    <dbReference type="NCBI Taxonomy" id="1802408"/>
    <lineage>
        <taxon>Bacteria</taxon>
        <taxon>Candidatus Uhriibacteriota</taxon>
    </lineage>
</organism>
<accession>A0A1F7V832</accession>
<name>A0A1F7V832_9BACT</name>